<keyword evidence="3" id="KW-0732">Signal</keyword>
<dbReference type="InterPro" id="IPR028082">
    <property type="entry name" value="Peripla_BP_I"/>
</dbReference>
<dbReference type="GO" id="GO:0030246">
    <property type="term" value="F:carbohydrate binding"/>
    <property type="evidence" value="ECO:0007669"/>
    <property type="project" value="UniProtKB-ARBA"/>
</dbReference>
<organism evidence="5 6">
    <name type="scientific">Faecalicatena contorta</name>
    <dbReference type="NCBI Taxonomy" id="39482"/>
    <lineage>
        <taxon>Bacteria</taxon>
        <taxon>Bacillati</taxon>
        <taxon>Bacillota</taxon>
        <taxon>Clostridia</taxon>
        <taxon>Lachnospirales</taxon>
        <taxon>Lachnospiraceae</taxon>
        <taxon>Faecalicatena</taxon>
    </lineage>
</organism>
<name>A0A173ZME5_9FIRM</name>
<dbReference type="PANTHER" id="PTHR46847">
    <property type="entry name" value="D-ALLOSE-BINDING PERIPLASMIC PROTEIN-RELATED"/>
    <property type="match status" value="1"/>
</dbReference>
<proteinExistence type="inferred from homology"/>
<gene>
    <name evidence="5" type="primary">ytfQ_1</name>
    <name evidence="5" type="ORF">ERS852491_00447</name>
</gene>
<dbReference type="RefSeq" id="WP_055150571.1">
    <property type="nucleotide sequence ID" value="NZ_CYZU01000003.1"/>
</dbReference>
<comment type="subcellular location">
    <subcellularLocation>
        <location evidence="1">Cell envelope</location>
    </subcellularLocation>
</comment>
<evidence type="ECO:0000259" key="4">
    <source>
        <dbReference type="Pfam" id="PF13407"/>
    </source>
</evidence>
<dbReference type="PANTHER" id="PTHR46847:SF1">
    <property type="entry name" value="D-ALLOSE-BINDING PERIPLASMIC PROTEIN-RELATED"/>
    <property type="match status" value="1"/>
</dbReference>
<evidence type="ECO:0000256" key="3">
    <source>
        <dbReference type="ARBA" id="ARBA00022729"/>
    </source>
</evidence>
<dbReference type="InterPro" id="IPR025997">
    <property type="entry name" value="SBP_2_dom"/>
</dbReference>
<dbReference type="SUPFAM" id="SSF53822">
    <property type="entry name" value="Periplasmic binding protein-like I"/>
    <property type="match status" value="1"/>
</dbReference>
<reference evidence="5 6" key="1">
    <citation type="submission" date="2015-09" db="EMBL/GenBank/DDBJ databases">
        <authorList>
            <consortium name="Pathogen Informatics"/>
        </authorList>
    </citation>
    <scope>NUCLEOTIDE SEQUENCE [LARGE SCALE GENOMIC DNA]</scope>
    <source>
        <strain evidence="5 6">2789STDY5834876</strain>
    </source>
</reference>
<dbReference type="Proteomes" id="UP000095544">
    <property type="component" value="Unassembled WGS sequence"/>
</dbReference>
<feature type="domain" description="Periplasmic binding protein" evidence="4">
    <location>
        <begin position="38"/>
        <end position="290"/>
    </location>
</feature>
<dbReference type="Gene3D" id="3.40.50.2300">
    <property type="match status" value="2"/>
</dbReference>
<accession>A0A173ZME5</accession>
<evidence type="ECO:0000313" key="5">
    <source>
        <dbReference type="EMBL" id="CUN76829.1"/>
    </source>
</evidence>
<evidence type="ECO:0000256" key="2">
    <source>
        <dbReference type="ARBA" id="ARBA00007639"/>
    </source>
</evidence>
<dbReference type="STRING" id="39482.ERS852491_00447"/>
<dbReference type="OrthoDB" id="9784962at2"/>
<evidence type="ECO:0000313" key="6">
    <source>
        <dbReference type="Proteomes" id="UP000095544"/>
    </source>
</evidence>
<protein>
    <submittedName>
        <fullName evidence="5">ABC transporter periplasmic-binding protein ytfQ</fullName>
    </submittedName>
</protein>
<dbReference type="GO" id="GO:0030313">
    <property type="term" value="C:cell envelope"/>
    <property type="evidence" value="ECO:0007669"/>
    <property type="project" value="UniProtKB-SubCell"/>
</dbReference>
<dbReference type="EMBL" id="CYZU01000003">
    <property type="protein sequence ID" value="CUN76829.1"/>
    <property type="molecule type" value="Genomic_DNA"/>
</dbReference>
<comment type="similarity">
    <text evidence="2">Belongs to the bacterial solute-binding protein 2 family.</text>
</comment>
<evidence type="ECO:0000256" key="1">
    <source>
        <dbReference type="ARBA" id="ARBA00004196"/>
    </source>
</evidence>
<sequence>MKKKSIWISAVIIICLLFWLVVNCFDYGAEKRKKSVQVAVSFSDTKNARTTAIWQDVLENLERQGFTVAWRDADADIDKQKHDIQELLEYEPEYLAVMPVKTIGLEESLRQADQGKAKIIMLDRLADNIEDVSIMAEIRTDALWEGEACADLLAQFFDGREGKILEVRGENGSSINRMHNIGFRNRLSKYGNLEITASTEGNGDRGTARNNVMSFLLNHPDSIDAIFANTDEEGIGAVHALEELGLREQITVVSVNGIKDVKTAIQAGGYYGCVEASPYLGRELAELIAKDMQGVQTQSSMVTRGNVFTVSNLDEMQGY</sequence>
<dbReference type="AlphaFoldDB" id="A0A173ZME5"/>
<dbReference type="Pfam" id="PF13407">
    <property type="entry name" value="Peripla_BP_4"/>
    <property type="match status" value="1"/>
</dbReference>